<accession>A0A8X6XRN4</accession>
<feature type="region of interest" description="Disordered" evidence="1">
    <location>
        <begin position="1"/>
        <end position="101"/>
    </location>
</feature>
<gene>
    <name evidence="2" type="ORF">TNIN_125511</name>
</gene>
<protein>
    <submittedName>
        <fullName evidence="2">Uncharacterized protein</fullName>
    </submittedName>
</protein>
<feature type="compositionally biased region" description="Basic and acidic residues" evidence="1">
    <location>
        <begin position="46"/>
        <end position="62"/>
    </location>
</feature>
<evidence type="ECO:0000256" key="1">
    <source>
        <dbReference type="SAM" id="MobiDB-lite"/>
    </source>
</evidence>
<evidence type="ECO:0000313" key="2">
    <source>
        <dbReference type="EMBL" id="GFY58957.1"/>
    </source>
</evidence>
<reference evidence="2" key="1">
    <citation type="submission" date="2020-08" db="EMBL/GenBank/DDBJ databases">
        <title>Multicomponent nature underlies the extraordinary mechanical properties of spider dragline silk.</title>
        <authorList>
            <person name="Kono N."/>
            <person name="Nakamura H."/>
            <person name="Mori M."/>
            <person name="Yoshida Y."/>
            <person name="Ohtoshi R."/>
            <person name="Malay A.D."/>
            <person name="Moran D.A.P."/>
            <person name="Tomita M."/>
            <person name="Numata K."/>
            <person name="Arakawa K."/>
        </authorList>
    </citation>
    <scope>NUCLEOTIDE SEQUENCE</scope>
</reference>
<dbReference type="Proteomes" id="UP000886998">
    <property type="component" value="Unassembled WGS sequence"/>
</dbReference>
<dbReference type="EMBL" id="BMAV01012355">
    <property type="protein sequence ID" value="GFY58957.1"/>
    <property type="molecule type" value="Genomic_DNA"/>
</dbReference>
<feature type="region of interest" description="Disordered" evidence="1">
    <location>
        <begin position="180"/>
        <end position="245"/>
    </location>
</feature>
<comment type="caution">
    <text evidence="2">The sequence shown here is derived from an EMBL/GenBank/DDBJ whole genome shotgun (WGS) entry which is preliminary data.</text>
</comment>
<feature type="compositionally biased region" description="Polar residues" evidence="1">
    <location>
        <begin position="14"/>
        <end position="25"/>
    </location>
</feature>
<proteinExistence type="predicted"/>
<organism evidence="2 3">
    <name type="scientific">Trichonephila inaurata madagascariensis</name>
    <dbReference type="NCBI Taxonomy" id="2747483"/>
    <lineage>
        <taxon>Eukaryota</taxon>
        <taxon>Metazoa</taxon>
        <taxon>Ecdysozoa</taxon>
        <taxon>Arthropoda</taxon>
        <taxon>Chelicerata</taxon>
        <taxon>Arachnida</taxon>
        <taxon>Araneae</taxon>
        <taxon>Araneomorphae</taxon>
        <taxon>Entelegynae</taxon>
        <taxon>Araneoidea</taxon>
        <taxon>Nephilidae</taxon>
        <taxon>Trichonephila</taxon>
        <taxon>Trichonephila inaurata</taxon>
    </lineage>
</organism>
<feature type="compositionally biased region" description="Basic residues" evidence="1">
    <location>
        <begin position="77"/>
        <end position="91"/>
    </location>
</feature>
<name>A0A8X6XRN4_9ARAC</name>
<keyword evidence="3" id="KW-1185">Reference proteome</keyword>
<sequence>MKVRTPAPFRDQLVSPQQGPNQQLDRSVIIQIEDEEDDVAPPCTMELDKVEKECEKPSEKKGSRLALHPGDHSGGSSHRRWRQKTRSRRSKPIGLTPKQWKQFDGFTSDTRIRTTILCECGKERSEKVASVSKLWSCGNSPKKFYTEKGATDHRATCAQLIDDVKKQNEEREVNQELKKERKAKEEVKVTPKSKPNKKARGVTFPLEPNRKIPPTTTWRITTEGRLQKISPPDSHPSDPRAPPGRLRRLNNLAEAYPLQFLAHLLALEK</sequence>
<feature type="compositionally biased region" description="Basic and acidic residues" evidence="1">
    <location>
        <begin position="180"/>
        <end position="189"/>
    </location>
</feature>
<evidence type="ECO:0000313" key="3">
    <source>
        <dbReference type="Proteomes" id="UP000886998"/>
    </source>
</evidence>
<dbReference type="AlphaFoldDB" id="A0A8X6XRN4"/>